<evidence type="ECO:0000259" key="1">
    <source>
        <dbReference type="Pfam" id="PF14534"/>
    </source>
</evidence>
<dbReference type="Proteomes" id="UP001143349">
    <property type="component" value="Unassembled WGS sequence"/>
</dbReference>
<gene>
    <name evidence="2" type="ORF">GCM10017635_34330</name>
</gene>
<evidence type="ECO:0000313" key="2">
    <source>
        <dbReference type="EMBL" id="GLK65956.1"/>
    </source>
</evidence>
<sequence>MADELWREEREFWLAGVAEAGRKLDTSCLMAFPRTGILDRTAAIAALQAAPRWQEITMTERASIETDDVCVLAYHATARRAGADTYRAFCTTTWIQRAGDWRILQHQQTPV</sequence>
<organism evidence="2 3">
    <name type="scientific">Paracoccus kondratievae</name>
    <dbReference type="NCBI Taxonomy" id="135740"/>
    <lineage>
        <taxon>Bacteria</taxon>
        <taxon>Pseudomonadati</taxon>
        <taxon>Pseudomonadota</taxon>
        <taxon>Alphaproteobacteria</taxon>
        <taxon>Rhodobacterales</taxon>
        <taxon>Paracoccaceae</taxon>
        <taxon>Paracoccus</taxon>
    </lineage>
</organism>
<protein>
    <recommendedName>
        <fullName evidence="1">DUF4440 domain-containing protein</fullName>
    </recommendedName>
</protein>
<feature type="domain" description="DUF4440" evidence="1">
    <location>
        <begin position="20"/>
        <end position="103"/>
    </location>
</feature>
<dbReference type="InterPro" id="IPR032710">
    <property type="entry name" value="NTF2-like_dom_sf"/>
</dbReference>
<dbReference type="Gene3D" id="3.10.450.50">
    <property type="match status" value="1"/>
</dbReference>
<reference evidence="2" key="2">
    <citation type="submission" date="2023-01" db="EMBL/GenBank/DDBJ databases">
        <authorList>
            <person name="Sun Q."/>
            <person name="Evtushenko L."/>
        </authorList>
    </citation>
    <scope>NUCLEOTIDE SEQUENCE</scope>
    <source>
        <strain evidence="2">VKM B-2222</strain>
    </source>
</reference>
<dbReference type="SUPFAM" id="SSF54427">
    <property type="entry name" value="NTF2-like"/>
    <property type="match status" value="1"/>
</dbReference>
<comment type="caution">
    <text evidence="2">The sequence shown here is derived from an EMBL/GenBank/DDBJ whole genome shotgun (WGS) entry which is preliminary data.</text>
</comment>
<name>A0AAD3RVP7_9RHOB</name>
<evidence type="ECO:0000313" key="3">
    <source>
        <dbReference type="Proteomes" id="UP001143349"/>
    </source>
</evidence>
<dbReference type="InterPro" id="IPR027843">
    <property type="entry name" value="DUF4440"/>
</dbReference>
<dbReference type="AlphaFoldDB" id="A0AAD3RVP7"/>
<dbReference type="EMBL" id="BSFH01000097">
    <property type="protein sequence ID" value="GLK65956.1"/>
    <property type="molecule type" value="Genomic_DNA"/>
</dbReference>
<proteinExistence type="predicted"/>
<accession>A0AAD3RVP7</accession>
<dbReference type="Pfam" id="PF14534">
    <property type="entry name" value="DUF4440"/>
    <property type="match status" value="1"/>
</dbReference>
<dbReference type="RefSeq" id="WP_010396215.1">
    <property type="nucleotide sequence ID" value="NZ_BSFH01000097.1"/>
</dbReference>
<reference evidence="2" key="1">
    <citation type="journal article" date="2014" name="Int. J. Syst. Evol. Microbiol.">
        <title>Complete genome sequence of Corynebacterium casei LMG S-19264T (=DSM 44701T), isolated from a smear-ripened cheese.</title>
        <authorList>
            <consortium name="US DOE Joint Genome Institute (JGI-PGF)"/>
            <person name="Walter F."/>
            <person name="Albersmeier A."/>
            <person name="Kalinowski J."/>
            <person name="Ruckert C."/>
        </authorList>
    </citation>
    <scope>NUCLEOTIDE SEQUENCE</scope>
    <source>
        <strain evidence="2">VKM B-2222</strain>
    </source>
</reference>
<keyword evidence="3" id="KW-1185">Reference proteome</keyword>